<dbReference type="Pfam" id="PF00931">
    <property type="entry name" value="NB-ARC"/>
    <property type="match status" value="1"/>
</dbReference>
<dbReference type="Gene3D" id="3.40.50.300">
    <property type="entry name" value="P-loop containing nucleotide triphosphate hydrolases"/>
    <property type="match status" value="1"/>
</dbReference>
<accession>A0A2X0IU06</accession>
<dbReference type="InterPro" id="IPR011990">
    <property type="entry name" value="TPR-like_helical_dom_sf"/>
</dbReference>
<dbReference type="PROSITE" id="PS51755">
    <property type="entry name" value="OMPR_PHOB"/>
    <property type="match status" value="1"/>
</dbReference>
<dbReference type="InterPro" id="IPR002182">
    <property type="entry name" value="NB-ARC"/>
</dbReference>
<evidence type="ECO:0000256" key="5">
    <source>
        <dbReference type="ARBA" id="ARBA00023163"/>
    </source>
</evidence>
<dbReference type="SMART" id="SM01043">
    <property type="entry name" value="BTAD"/>
    <property type="match status" value="1"/>
</dbReference>
<dbReference type="GO" id="GO:0003677">
    <property type="term" value="F:DNA binding"/>
    <property type="evidence" value="ECO:0007669"/>
    <property type="project" value="UniProtKB-UniRule"/>
</dbReference>
<dbReference type="InterPro" id="IPR051677">
    <property type="entry name" value="AfsR-DnrI-RedD_regulator"/>
</dbReference>
<organism evidence="9 10">
    <name type="scientific">Streptacidiphilus pinicola</name>
    <dbReference type="NCBI Taxonomy" id="2219663"/>
    <lineage>
        <taxon>Bacteria</taxon>
        <taxon>Bacillati</taxon>
        <taxon>Actinomycetota</taxon>
        <taxon>Actinomycetes</taxon>
        <taxon>Kitasatosporales</taxon>
        <taxon>Streptomycetaceae</taxon>
        <taxon>Streptacidiphilus</taxon>
    </lineage>
</organism>
<sequence length="1099" mass="119026">MYRVTGTRPMIRGLVRGGFGIRAGAHMGMGGISDIAADRSAVPSAPPALRFNILGPLEAWAGDRRIELGGPIPRRILAVLLLEPGRLLTVPRLVDSAWPDEPPATASHQVRKAIADLRRRIPGGNRVLVTDGPGYAIAADTPLDATEFDTRTRQARSLIQQGRGEEAAALLGSAMALRRGPVLFGIGGGGVIEAAARAMEERHLAVVEQYFELQLAAGESAELIGELREYTGRHPLQENLRGQLMLALFRSGRRAEALAEYGRLREELAEELGIDPDPHVAKLYERILVESPELDAPVPAGPKPAVAPGPVGPTRPDTDPASARGPGSLPDPVPAPRTTATASGEDPTDPKAAGSPRTLPFDLADFVGRDRELRHLLAAAQPDEQRTRIVAIDGMGGTGKTSLAVRAAYLLADQYPDGQLYLDLRGFSPDERPVNIGTALEVLLRALGVTQDRIPDDVVGQTLLWQSVLAGRRVLLLLDNAGTDAALVSRLLPTTPGCLVLITSRARLVELDSAEWISIDVLAPSESVRLVAQLLGPQRIEAEPEAARELTHLCGYLPLALRIATARLRNRRAWTLEYLVERLRDENRKLDELNSGERGVATTLRLSYQVLPESCRRAFRTLSLHPGREFDAYSAAAVLAEDVRDTEDQLEHLLDAHLLQQPEVGRYSYHDLVRSFARGLCEEMAAEERAAAAKRLLEYYLTASETACEVLYPGRSRRPTGLDLPPLRQPALFRAEGAQTWFAKEHMTLAIVVDRAVTDGYHRHAVCLSRNVAFYLNAQGNLDEFAALTRTAVQAARHLGDAGLLSVSLANLGVACWQLGRYDEGIEVASESLALARRVDDRHTEAHSQGTLGLYKSLLGQFAEALEHLQAAVALERELESPRAEADTLTALSTLYEQWGRYEEAAEAAMRAVALVGGLDRHENALVAQTDLALARLGLGDLVGAEQCLAEARELCAHRNEPGLMALAMALSAEVAHCSGDRELADGFAARAREQVEQSLSPLRQAKTFNVLGRLLHCQGEYAEALRLHSQAYEVAATVSFRIEEAYALAGMAAAADGLGDEGARRIHAAAAEEVFGLLGVPAERRRRPADRVTPSAPR</sequence>
<dbReference type="SMART" id="SM00028">
    <property type="entry name" value="TPR"/>
    <property type="match status" value="6"/>
</dbReference>
<evidence type="ECO:0000313" key="10">
    <source>
        <dbReference type="Proteomes" id="UP000248889"/>
    </source>
</evidence>
<dbReference type="Gene3D" id="1.10.10.10">
    <property type="entry name" value="Winged helix-like DNA-binding domain superfamily/Winged helix DNA-binding domain"/>
    <property type="match status" value="1"/>
</dbReference>
<evidence type="ECO:0000256" key="1">
    <source>
        <dbReference type="ARBA" id="ARBA00005820"/>
    </source>
</evidence>
<comment type="similarity">
    <text evidence="1">Belongs to the AfsR/DnrI/RedD regulatory family.</text>
</comment>
<name>A0A2X0IU06_9ACTN</name>
<keyword evidence="10" id="KW-1185">Reference proteome</keyword>
<keyword evidence="5" id="KW-0804">Transcription</keyword>
<gene>
    <name evidence="9" type="ORF">DN069_03085</name>
</gene>
<dbReference type="SUPFAM" id="SSF52540">
    <property type="entry name" value="P-loop containing nucleoside triphosphate hydrolases"/>
    <property type="match status" value="1"/>
</dbReference>
<dbReference type="InterPro" id="IPR005158">
    <property type="entry name" value="BTAD"/>
</dbReference>
<feature type="domain" description="OmpR/PhoB-type" evidence="8">
    <location>
        <begin position="40"/>
        <end position="139"/>
    </location>
</feature>
<dbReference type="SUPFAM" id="SSF46894">
    <property type="entry name" value="C-terminal effector domain of the bipartite response regulators"/>
    <property type="match status" value="1"/>
</dbReference>
<evidence type="ECO:0000256" key="4">
    <source>
        <dbReference type="ARBA" id="ARBA00023125"/>
    </source>
</evidence>
<dbReference type="Gene3D" id="1.25.40.10">
    <property type="entry name" value="Tetratricopeptide repeat domain"/>
    <property type="match status" value="3"/>
</dbReference>
<dbReference type="InterPro" id="IPR019734">
    <property type="entry name" value="TPR_rpt"/>
</dbReference>
<keyword evidence="3" id="KW-0805">Transcription regulation</keyword>
<feature type="compositionally biased region" description="Pro residues" evidence="7">
    <location>
        <begin position="299"/>
        <end position="313"/>
    </location>
</feature>
<reference evidence="9 10" key="1">
    <citation type="submission" date="2018-06" db="EMBL/GenBank/DDBJ databases">
        <title>Streptacidiphilus pinicola sp. nov., isolated from pine grove soil.</title>
        <authorList>
            <person name="Roh S.G."/>
            <person name="Park S."/>
            <person name="Kim M.-K."/>
            <person name="Yun B.-R."/>
            <person name="Park J."/>
            <person name="Kim M.J."/>
            <person name="Kim Y.S."/>
            <person name="Kim S.B."/>
        </authorList>
    </citation>
    <scope>NUCLEOTIDE SEQUENCE [LARGE SCALE GENOMIC DNA]</scope>
    <source>
        <strain evidence="9 10">MMS16-CNU450</strain>
    </source>
</reference>
<dbReference type="PANTHER" id="PTHR35807">
    <property type="entry name" value="TRANSCRIPTIONAL REGULATOR REDD-RELATED"/>
    <property type="match status" value="1"/>
</dbReference>
<evidence type="ECO:0000256" key="6">
    <source>
        <dbReference type="PROSITE-ProRule" id="PRU01091"/>
    </source>
</evidence>
<dbReference type="EMBL" id="QKYN01000012">
    <property type="protein sequence ID" value="RAG87113.1"/>
    <property type="molecule type" value="Genomic_DNA"/>
</dbReference>
<dbReference type="InterPro" id="IPR027417">
    <property type="entry name" value="P-loop_NTPase"/>
</dbReference>
<dbReference type="CDD" id="cd15831">
    <property type="entry name" value="BTAD"/>
    <property type="match status" value="1"/>
</dbReference>
<dbReference type="OrthoDB" id="581105at2"/>
<comment type="caution">
    <text evidence="9">The sequence shown here is derived from an EMBL/GenBank/DDBJ whole genome shotgun (WGS) entry which is preliminary data.</text>
</comment>
<dbReference type="GO" id="GO:0000160">
    <property type="term" value="P:phosphorelay signal transduction system"/>
    <property type="evidence" value="ECO:0007669"/>
    <property type="project" value="UniProtKB-KW"/>
</dbReference>
<dbReference type="InterPro" id="IPR016032">
    <property type="entry name" value="Sig_transdc_resp-reg_C-effctor"/>
</dbReference>
<dbReference type="Pfam" id="PF13181">
    <property type="entry name" value="TPR_8"/>
    <property type="match status" value="1"/>
</dbReference>
<feature type="DNA-binding region" description="OmpR/PhoB-type" evidence="6">
    <location>
        <begin position="40"/>
        <end position="139"/>
    </location>
</feature>
<dbReference type="Pfam" id="PF13374">
    <property type="entry name" value="TPR_10"/>
    <property type="match status" value="1"/>
</dbReference>
<keyword evidence="2" id="KW-0902">Two-component regulatory system</keyword>
<dbReference type="AlphaFoldDB" id="A0A2X0IU06"/>
<proteinExistence type="inferred from homology"/>
<protein>
    <submittedName>
        <fullName evidence="9">AfsR family transcriptional regulator</fullName>
    </submittedName>
</protein>
<dbReference type="InterPro" id="IPR001867">
    <property type="entry name" value="OmpR/PhoB-type_DNA-bd"/>
</dbReference>
<dbReference type="PANTHER" id="PTHR35807:SF1">
    <property type="entry name" value="TRANSCRIPTIONAL REGULATOR REDD"/>
    <property type="match status" value="1"/>
</dbReference>
<dbReference type="Pfam" id="PF03704">
    <property type="entry name" value="BTAD"/>
    <property type="match status" value="1"/>
</dbReference>
<dbReference type="PRINTS" id="PR00364">
    <property type="entry name" value="DISEASERSIST"/>
</dbReference>
<evidence type="ECO:0000256" key="3">
    <source>
        <dbReference type="ARBA" id="ARBA00023015"/>
    </source>
</evidence>
<keyword evidence="4 6" id="KW-0238">DNA-binding</keyword>
<dbReference type="SMART" id="SM00862">
    <property type="entry name" value="Trans_reg_C"/>
    <property type="match status" value="1"/>
</dbReference>
<dbReference type="Proteomes" id="UP000248889">
    <property type="component" value="Unassembled WGS sequence"/>
</dbReference>
<dbReference type="GO" id="GO:0006355">
    <property type="term" value="P:regulation of DNA-templated transcription"/>
    <property type="evidence" value="ECO:0007669"/>
    <property type="project" value="InterPro"/>
</dbReference>
<dbReference type="SUPFAM" id="SSF48452">
    <property type="entry name" value="TPR-like"/>
    <property type="match status" value="3"/>
</dbReference>
<dbReference type="GO" id="GO:0043531">
    <property type="term" value="F:ADP binding"/>
    <property type="evidence" value="ECO:0007669"/>
    <property type="project" value="InterPro"/>
</dbReference>
<dbReference type="InterPro" id="IPR036388">
    <property type="entry name" value="WH-like_DNA-bd_sf"/>
</dbReference>
<evidence type="ECO:0000313" key="9">
    <source>
        <dbReference type="EMBL" id="RAG87113.1"/>
    </source>
</evidence>
<evidence type="ECO:0000256" key="2">
    <source>
        <dbReference type="ARBA" id="ARBA00023012"/>
    </source>
</evidence>
<evidence type="ECO:0000256" key="7">
    <source>
        <dbReference type="SAM" id="MobiDB-lite"/>
    </source>
</evidence>
<evidence type="ECO:0000259" key="8">
    <source>
        <dbReference type="PROSITE" id="PS51755"/>
    </source>
</evidence>
<dbReference type="Pfam" id="PF13424">
    <property type="entry name" value="TPR_12"/>
    <property type="match status" value="1"/>
</dbReference>
<feature type="region of interest" description="Disordered" evidence="7">
    <location>
        <begin position="294"/>
        <end position="358"/>
    </location>
</feature>